<keyword evidence="3" id="KW-1185">Reference proteome</keyword>
<gene>
    <name evidence="2" type="ORF">HAX54_052537</name>
</gene>
<evidence type="ECO:0000256" key="1">
    <source>
        <dbReference type="SAM" id="MobiDB-lite"/>
    </source>
</evidence>
<proteinExistence type="predicted"/>
<sequence length="136" mass="15523">MLNQALLERQLKLKTGYAKTQPCVARQARRPEPAQARAMTLRGQEWVKKHKMRMLAFHDNHYDIMDSIGSRSKKGMKDLILRPLYREIRHTLSGPNSVASVGLGFEEPFDHDDAIDEEQARVDSDLESDDDDGDDS</sequence>
<feature type="compositionally biased region" description="Acidic residues" evidence="1">
    <location>
        <begin position="107"/>
        <end position="117"/>
    </location>
</feature>
<dbReference type="Proteomes" id="UP000823775">
    <property type="component" value="Unassembled WGS sequence"/>
</dbReference>
<name>A0ABS8T041_DATST</name>
<accession>A0ABS8T041</accession>
<evidence type="ECO:0000313" key="3">
    <source>
        <dbReference type="Proteomes" id="UP000823775"/>
    </source>
</evidence>
<comment type="caution">
    <text evidence="2">The sequence shown here is derived from an EMBL/GenBank/DDBJ whole genome shotgun (WGS) entry which is preliminary data.</text>
</comment>
<protein>
    <submittedName>
        <fullName evidence="2">Uncharacterized protein</fullName>
    </submittedName>
</protein>
<reference evidence="2 3" key="1">
    <citation type="journal article" date="2021" name="BMC Genomics">
        <title>Datura genome reveals duplications of psychoactive alkaloid biosynthetic genes and high mutation rate following tissue culture.</title>
        <authorList>
            <person name="Rajewski A."/>
            <person name="Carter-House D."/>
            <person name="Stajich J."/>
            <person name="Litt A."/>
        </authorList>
    </citation>
    <scope>NUCLEOTIDE SEQUENCE [LARGE SCALE GENOMIC DNA]</scope>
    <source>
        <strain evidence="2">AR-01</strain>
    </source>
</reference>
<feature type="region of interest" description="Disordered" evidence="1">
    <location>
        <begin position="97"/>
        <end position="136"/>
    </location>
</feature>
<feature type="compositionally biased region" description="Acidic residues" evidence="1">
    <location>
        <begin position="125"/>
        <end position="136"/>
    </location>
</feature>
<dbReference type="EMBL" id="JACEIK010000955">
    <property type="protein sequence ID" value="MCD7464343.1"/>
    <property type="molecule type" value="Genomic_DNA"/>
</dbReference>
<organism evidence="2 3">
    <name type="scientific">Datura stramonium</name>
    <name type="common">Jimsonweed</name>
    <name type="synonym">Common thornapple</name>
    <dbReference type="NCBI Taxonomy" id="4076"/>
    <lineage>
        <taxon>Eukaryota</taxon>
        <taxon>Viridiplantae</taxon>
        <taxon>Streptophyta</taxon>
        <taxon>Embryophyta</taxon>
        <taxon>Tracheophyta</taxon>
        <taxon>Spermatophyta</taxon>
        <taxon>Magnoliopsida</taxon>
        <taxon>eudicotyledons</taxon>
        <taxon>Gunneridae</taxon>
        <taxon>Pentapetalae</taxon>
        <taxon>asterids</taxon>
        <taxon>lamiids</taxon>
        <taxon>Solanales</taxon>
        <taxon>Solanaceae</taxon>
        <taxon>Solanoideae</taxon>
        <taxon>Datureae</taxon>
        <taxon>Datura</taxon>
    </lineage>
</organism>
<evidence type="ECO:0000313" key="2">
    <source>
        <dbReference type="EMBL" id="MCD7464343.1"/>
    </source>
</evidence>